<evidence type="ECO:0000256" key="4">
    <source>
        <dbReference type="SAM" id="MobiDB-lite"/>
    </source>
</evidence>
<dbReference type="GO" id="GO:0003677">
    <property type="term" value="F:DNA binding"/>
    <property type="evidence" value="ECO:0007669"/>
    <property type="project" value="UniProtKB-UniRule"/>
</dbReference>
<feature type="region of interest" description="Disordered" evidence="4">
    <location>
        <begin position="584"/>
        <end position="606"/>
    </location>
</feature>
<feature type="compositionally biased region" description="Acidic residues" evidence="4">
    <location>
        <begin position="31"/>
        <end position="47"/>
    </location>
</feature>
<feature type="region of interest" description="Disordered" evidence="4">
    <location>
        <begin position="367"/>
        <end position="520"/>
    </location>
</feature>
<proteinExistence type="predicted"/>
<dbReference type="Proteomes" id="UP000092462">
    <property type="component" value="Unassembled WGS sequence"/>
</dbReference>
<reference evidence="6" key="1">
    <citation type="submission" date="2022-08" db="UniProtKB">
        <authorList>
            <consortium name="EnsemblMetazoa"/>
        </authorList>
    </citation>
    <scope>IDENTIFICATION</scope>
    <source>
        <strain evidence="6">Israel</strain>
    </source>
</reference>
<evidence type="ECO:0000313" key="6">
    <source>
        <dbReference type="EnsemblMetazoa" id="PPAI006105-PA"/>
    </source>
</evidence>
<dbReference type="InterPro" id="IPR051762">
    <property type="entry name" value="UBF1"/>
</dbReference>
<dbReference type="PROSITE" id="PS50118">
    <property type="entry name" value="HMG_BOX_2"/>
    <property type="match status" value="2"/>
</dbReference>
<keyword evidence="2" id="KW-0238">DNA-binding</keyword>
<feature type="compositionally biased region" description="Basic and acidic residues" evidence="4">
    <location>
        <begin position="378"/>
        <end position="397"/>
    </location>
</feature>
<name>A0A1B0DDY2_PHLPP</name>
<keyword evidence="7" id="KW-1185">Reference proteome</keyword>
<evidence type="ECO:0000256" key="3">
    <source>
        <dbReference type="ARBA" id="ARBA00023242"/>
    </source>
</evidence>
<dbReference type="InterPro" id="IPR036910">
    <property type="entry name" value="HMG_box_dom_sf"/>
</dbReference>
<feature type="region of interest" description="Disordered" evidence="4">
    <location>
        <begin position="27"/>
        <end position="50"/>
    </location>
</feature>
<protein>
    <recommendedName>
        <fullName evidence="5">HMG box domain-containing protein</fullName>
    </recommendedName>
</protein>
<accession>A0A1B0DDY2</accession>
<sequence length="606" mass="72070">MGKLRQRAKSVFVDPKEKEKLFEEFKKQYDKEEEEQEEDEEIDDETDTLEKDFSEKDKDHLYQMFDILETHLPDTDAMTYKQRLSRVKWDTLPPEVSKEKVTTVLNKLRSHRNLREMIQAARVALTTGFFEPTTRRQRRTSNPFPVYVKDVHLKFREKYPTYSHQELMKLIGQKYNELSKEEQASYRLKADQLYFEKYGVYPSSPDKKVKPKIQVKLVQKKDIEKEYPEPKTPFDLWSNKKMLKGSMADLSELKAEWKCLDMKEKVKYILKAMKLAKDSDKSAISKQEKKILDEYEERPKYPATAFGEFWAEHKNMTMIQVAELWKNLSENEKNKRKEKFKVNLREYKSNMQEFLDSLSKERLELEQAKKKRQKKAKSTRDSPEKKKVRDKSEEKSKSPKKKKKEKAQEVETSPEPVKKKRKSQKKESTPEPSPVISKKESRKRKRPRNSDTEFDSDDQFEKSEVPKSFSKKRKIKEIPEDAETSETPQTPVNGQVESPTKKKKKKKEQKAQKMAPPEQPVSSVYDYFCKYVYTGAPEKIEKAWSKVTKSQKKEYFEIIRDLSQKYMEDLERYLKTLTPKEVEEYSRMKRKSMQTKTESDDENSSD</sequence>
<dbReference type="VEuPathDB" id="VectorBase:PPAPM1_004859"/>
<evidence type="ECO:0000259" key="5">
    <source>
        <dbReference type="PROSITE" id="PS50118"/>
    </source>
</evidence>
<dbReference type="InterPro" id="IPR009071">
    <property type="entry name" value="HMG_box_dom"/>
</dbReference>
<dbReference type="VEuPathDB" id="VectorBase:PPAI006105"/>
<evidence type="ECO:0000256" key="1">
    <source>
        <dbReference type="ARBA" id="ARBA00004123"/>
    </source>
</evidence>
<dbReference type="EMBL" id="AJVK01005532">
    <property type="status" value="NOT_ANNOTATED_CDS"/>
    <property type="molecule type" value="Genomic_DNA"/>
</dbReference>
<dbReference type="PANTHER" id="PTHR46318:SF3">
    <property type="entry name" value="UPSTREAM BINDING TRANSCRIPTION FACTOR"/>
    <property type="match status" value="1"/>
</dbReference>
<dbReference type="Pfam" id="PF00505">
    <property type="entry name" value="HMG_box"/>
    <property type="match status" value="1"/>
</dbReference>
<dbReference type="EMBL" id="AJVK01005533">
    <property type="status" value="NOT_ANNOTATED_CDS"/>
    <property type="molecule type" value="Genomic_DNA"/>
</dbReference>
<evidence type="ECO:0000313" key="7">
    <source>
        <dbReference type="Proteomes" id="UP000092462"/>
    </source>
</evidence>
<comment type="subcellular location">
    <subcellularLocation>
        <location evidence="1">Nucleus</location>
    </subcellularLocation>
</comment>
<feature type="domain" description="HMG box" evidence="5">
    <location>
        <begin position="299"/>
        <end position="355"/>
    </location>
</feature>
<dbReference type="AlphaFoldDB" id="A0A1B0DDY2"/>
<organism evidence="6 7">
    <name type="scientific">Phlebotomus papatasi</name>
    <name type="common">Sandfly</name>
    <dbReference type="NCBI Taxonomy" id="29031"/>
    <lineage>
        <taxon>Eukaryota</taxon>
        <taxon>Metazoa</taxon>
        <taxon>Ecdysozoa</taxon>
        <taxon>Arthropoda</taxon>
        <taxon>Hexapoda</taxon>
        <taxon>Insecta</taxon>
        <taxon>Pterygota</taxon>
        <taxon>Neoptera</taxon>
        <taxon>Endopterygota</taxon>
        <taxon>Diptera</taxon>
        <taxon>Nematocera</taxon>
        <taxon>Psychodoidea</taxon>
        <taxon>Psychodidae</taxon>
        <taxon>Phlebotomus</taxon>
        <taxon>Phlebotomus</taxon>
    </lineage>
</organism>
<feature type="compositionally biased region" description="Polar residues" evidence="4">
    <location>
        <begin position="485"/>
        <end position="498"/>
    </location>
</feature>
<dbReference type="GO" id="GO:0005634">
    <property type="term" value="C:nucleus"/>
    <property type="evidence" value="ECO:0007669"/>
    <property type="project" value="UniProtKB-SubCell"/>
</dbReference>
<dbReference type="Gene3D" id="1.10.30.10">
    <property type="entry name" value="High mobility group box domain"/>
    <property type="match status" value="2"/>
</dbReference>
<dbReference type="EnsemblMetazoa" id="PPAI006105-RA">
    <property type="protein sequence ID" value="PPAI006105-PA"/>
    <property type="gene ID" value="PPAI006105"/>
</dbReference>
<feature type="domain" description="HMG box" evidence="5">
    <location>
        <begin position="137"/>
        <end position="192"/>
    </location>
</feature>
<dbReference type="PANTHER" id="PTHR46318">
    <property type="entry name" value="UPSTREAM BINDING TRANSCRIPTION FACTOR"/>
    <property type="match status" value="1"/>
</dbReference>
<evidence type="ECO:0000256" key="2">
    <source>
        <dbReference type="ARBA" id="ARBA00023125"/>
    </source>
</evidence>
<keyword evidence="3" id="KW-0539">Nucleus</keyword>
<dbReference type="SUPFAM" id="SSF47095">
    <property type="entry name" value="HMG-box"/>
    <property type="match status" value="3"/>
</dbReference>
<dbReference type="SMART" id="SM00398">
    <property type="entry name" value="HMG"/>
    <property type="match status" value="2"/>
</dbReference>
<dbReference type="CDD" id="cd00084">
    <property type="entry name" value="HMG-box_SF"/>
    <property type="match status" value="1"/>
</dbReference>